<dbReference type="Proteomes" id="UP000316639">
    <property type="component" value="Unassembled WGS sequence"/>
</dbReference>
<accession>A0A563EIE7</accession>
<protein>
    <submittedName>
        <fullName evidence="5">AsnC family transcriptional regulator</fullName>
    </submittedName>
</protein>
<reference evidence="5 6" key="1">
    <citation type="submission" date="2019-07" db="EMBL/GenBank/DDBJ databases">
        <title>Lentzea xizangensis sp. nov., isolated from Qinghai-Tibetan Plateau Soils.</title>
        <authorList>
            <person name="Huang J."/>
        </authorList>
    </citation>
    <scope>NUCLEOTIDE SEQUENCE [LARGE SCALE GENOMIC DNA]</scope>
    <source>
        <strain evidence="5 6">FXJ1.1311</strain>
    </source>
</reference>
<dbReference type="GO" id="GO:0043565">
    <property type="term" value="F:sequence-specific DNA binding"/>
    <property type="evidence" value="ECO:0007669"/>
    <property type="project" value="InterPro"/>
</dbReference>
<evidence type="ECO:0000256" key="1">
    <source>
        <dbReference type="ARBA" id="ARBA00023015"/>
    </source>
</evidence>
<dbReference type="SUPFAM" id="SSF46785">
    <property type="entry name" value="Winged helix' DNA-binding domain"/>
    <property type="match status" value="2"/>
</dbReference>
<dbReference type="SMART" id="SM00344">
    <property type="entry name" value="HTH_ASNC"/>
    <property type="match status" value="2"/>
</dbReference>
<evidence type="ECO:0000259" key="4">
    <source>
        <dbReference type="PROSITE" id="PS50956"/>
    </source>
</evidence>
<keyword evidence="1" id="KW-0805">Transcription regulation</keyword>
<dbReference type="EMBL" id="VOBR01000034">
    <property type="protein sequence ID" value="TWP46278.1"/>
    <property type="molecule type" value="Genomic_DNA"/>
</dbReference>
<dbReference type="InterPro" id="IPR036390">
    <property type="entry name" value="WH_DNA-bd_sf"/>
</dbReference>
<dbReference type="Gene3D" id="1.10.10.10">
    <property type="entry name" value="Winged helix-like DNA-binding domain superfamily/Winged helix DNA-binding domain"/>
    <property type="match status" value="2"/>
</dbReference>
<gene>
    <name evidence="5" type="ORF">FKR81_36705</name>
</gene>
<evidence type="ECO:0000313" key="5">
    <source>
        <dbReference type="EMBL" id="TWP46278.1"/>
    </source>
</evidence>
<dbReference type="InterPro" id="IPR019887">
    <property type="entry name" value="Tscrpt_reg_AsnC/Lrp_C"/>
</dbReference>
<evidence type="ECO:0000313" key="6">
    <source>
        <dbReference type="Proteomes" id="UP000316639"/>
    </source>
</evidence>
<name>A0A563EIE7_9PSEU</name>
<dbReference type="AlphaFoldDB" id="A0A563EIE7"/>
<dbReference type="GO" id="GO:0043200">
    <property type="term" value="P:response to amino acid"/>
    <property type="evidence" value="ECO:0007669"/>
    <property type="project" value="TreeGrafter"/>
</dbReference>
<keyword evidence="6" id="KW-1185">Reference proteome</keyword>
<dbReference type="Pfam" id="PF13404">
    <property type="entry name" value="HTH_AsnC-type"/>
    <property type="match status" value="2"/>
</dbReference>
<dbReference type="GO" id="GO:0005829">
    <property type="term" value="C:cytosol"/>
    <property type="evidence" value="ECO:0007669"/>
    <property type="project" value="TreeGrafter"/>
</dbReference>
<dbReference type="PROSITE" id="PS50956">
    <property type="entry name" value="HTH_ASNC_2"/>
    <property type="match status" value="1"/>
</dbReference>
<dbReference type="InterPro" id="IPR019888">
    <property type="entry name" value="Tscrpt_reg_AsnC-like"/>
</dbReference>
<dbReference type="PANTHER" id="PTHR30154">
    <property type="entry name" value="LEUCINE-RESPONSIVE REGULATORY PROTEIN"/>
    <property type="match status" value="1"/>
</dbReference>
<keyword evidence="3" id="KW-0804">Transcription</keyword>
<dbReference type="InterPro" id="IPR011008">
    <property type="entry name" value="Dimeric_a/b-barrel"/>
</dbReference>
<keyword evidence="2" id="KW-0238">DNA-binding</keyword>
<evidence type="ECO:0000256" key="3">
    <source>
        <dbReference type="ARBA" id="ARBA00023163"/>
    </source>
</evidence>
<dbReference type="Gene3D" id="3.30.70.920">
    <property type="match status" value="1"/>
</dbReference>
<comment type="caution">
    <text evidence="5">The sequence shown here is derived from an EMBL/GenBank/DDBJ whole genome shotgun (WGS) entry which is preliminary data.</text>
</comment>
<dbReference type="OrthoDB" id="3453230at2"/>
<dbReference type="PANTHER" id="PTHR30154:SF34">
    <property type="entry name" value="TRANSCRIPTIONAL REGULATOR AZLB"/>
    <property type="match status" value="1"/>
</dbReference>
<feature type="domain" description="HTH asnC-type" evidence="4">
    <location>
        <begin position="166"/>
        <end position="226"/>
    </location>
</feature>
<dbReference type="SUPFAM" id="SSF54909">
    <property type="entry name" value="Dimeric alpha+beta barrel"/>
    <property type="match status" value="1"/>
</dbReference>
<proteinExistence type="predicted"/>
<dbReference type="PRINTS" id="PR00033">
    <property type="entry name" value="HTHASNC"/>
</dbReference>
<dbReference type="InterPro" id="IPR036388">
    <property type="entry name" value="WH-like_DNA-bd_sf"/>
</dbReference>
<sequence>MVESIDRQIAHALQIDGRAPFSRIAEVLEVSEHTVARRYRRLRADGAVRVAGVLNGVLLGHHSWTIRLRCTPDAGVALAAALARRPDTYWVHLLSGGTAISCYQQVASADELLLDKLPRTNRVLDVHAHSVLRGFASPGTWSGLSCLSAAQVAALRPVAEPAVVEMSEQDHVLVSLLARDGRMGFAELAGRAGTSESTARRRVEVLRRSRVLEVLLETDPRAFGYLAEARLWMSVRPSALAEVGAALATHPEVYYAAATTGQANLVASVACRDSLDLYRYLTERVGALDRVTAVETAPVLRTVKRT</sequence>
<organism evidence="5 6">
    <name type="scientific">Lentzea tibetensis</name>
    <dbReference type="NCBI Taxonomy" id="2591470"/>
    <lineage>
        <taxon>Bacteria</taxon>
        <taxon>Bacillati</taxon>
        <taxon>Actinomycetota</taxon>
        <taxon>Actinomycetes</taxon>
        <taxon>Pseudonocardiales</taxon>
        <taxon>Pseudonocardiaceae</taxon>
        <taxon>Lentzea</taxon>
    </lineage>
</organism>
<dbReference type="InterPro" id="IPR000485">
    <property type="entry name" value="AsnC-type_HTH_dom"/>
</dbReference>
<evidence type="ECO:0000256" key="2">
    <source>
        <dbReference type="ARBA" id="ARBA00023125"/>
    </source>
</evidence>
<dbReference type="Pfam" id="PF01037">
    <property type="entry name" value="AsnC_trans_reg"/>
    <property type="match status" value="1"/>
</dbReference>